<keyword evidence="2" id="KW-1185">Reference proteome</keyword>
<gene>
    <name evidence="1" type="ORF">V0R55_00620</name>
</gene>
<organism evidence="1 2">
    <name type="scientific">Pseudomonas soli</name>
    <dbReference type="NCBI Taxonomy" id="1306993"/>
    <lineage>
        <taxon>Bacteria</taxon>
        <taxon>Pseudomonadati</taxon>
        <taxon>Pseudomonadota</taxon>
        <taxon>Gammaproteobacteria</taxon>
        <taxon>Pseudomonadales</taxon>
        <taxon>Pseudomonadaceae</taxon>
        <taxon>Pseudomonas</taxon>
    </lineage>
</organism>
<name>A0ABU7GHX2_9PSED</name>
<evidence type="ECO:0008006" key="3">
    <source>
        <dbReference type="Google" id="ProtNLM"/>
    </source>
</evidence>
<proteinExistence type="predicted"/>
<comment type="caution">
    <text evidence="1">The sequence shown here is derived from an EMBL/GenBank/DDBJ whole genome shotgun (WGS) entry which is preliminary data.</text>
</comment>
<evidence type="ECO:0000313" key="2">
    <source>
        <dbReference type="Proteomes" id="UP001329505"/>
    </source>
</evidence>
<protein>
    <recommendedName>
        <fullName evidence="3">AAA-like domain-containing protein</fullName>
    </recommendedName>
</protein>
<dbReference type="Proteomes" id="UP001329505">
    <property type="component" value="Unassembled WGS sequence"/>
</dbReference>
<dbReference type="SUPFAM" id="SSF52540">
    <property type="entry name" value="P-loop containing nucleoside triphosphate hydrolases"/>
    <property type="match status" value="1"/>
</dbReference>
<dbReference type="InterPro" id="IPR027417">
    <property type="entry name" value="P-loop_NTPase"/>
</dbReference>
<accession>A0ABU7GHX2</accession>
<reference evidence="1 2" key="1">
    <citation type="submission" date="2024-01" db="EMBL/GenBank/DDBJ databases">
        <title>Unpublished Manusciprt.</title>
        <authorList>
            <person name="Duman M."/>
            <person name="Valdes E.G."/>
            <person name="Ajmi N."/>
            <person name="Altun S."/>
            <person name="Saticioglu I.B."/>
        </authorList>
    </citation>
    <scope>NUCLEOTIDE SEQUENCE [LARGE SCALE GENOMIC DNA]</scope>
    <source>
        <strain evidence="1 2">139P</strain>
    </source>
</reference>
<sequence>MMAGASGNTRQILAAAHAKIDSTAMGQAEELLVGLIKSAAREELSLVLPELREVIGRFFRKRKEKLSLLLDGKLNGVGTSHGESIAQVGRSSALDVSEYERRLNKLLNSHIFQWATYYRDTVGFVYKDLYDRLEREENWSESLSLVRKLFVEHALSISARGVAYSQQHGLSEEAVQYKSLGGLQQFLYLIMNLHVDSQEKILNSNQSRLHRNIASALLSGVLEGYAQTLGWEKMCSSYKQWVPALGFVTGADALSLMQKSEVTLTSLIGLFDTIVPVLLAIDGVCNKFNGDDYLITRVSRVYQTYSLGLGVTLFSVNGGVASEVSAVSFFSDEIAELVEVEQVVTGRSNVVVLKASPIVKSWIEQHDQSNFVDASKSVGMSEAAYDLSEIVRGELEKQIRFNADIEGDQVIRHNYATEFPLEDPDSRRLFTVERHSVRVLLERFEFGTGIHLWCSVRRSGKTTAATSLSGRSAVLFQTMDQVTDQSHHNIFEQRIKEALQASMPIPNDFFEKVTRECLVGAGIEKSNGKVIFLLDEYETLFGMLDAMASANPMIKFNVGLPLLSQMVRFASKNLLIFMGQSPDAYHIFPAQNQLSPLVKQHHFPLFEHHVGAADSEFGQFLKKVLTQNLQYTSSFIDAVYAETSGHPYLTVNLMVDFCDWLTINNVAAASSLDANRFDQFAKARLTLSVLSRSPYYPFFKYQFSGYLSDQTRKSELWLYAVARVLHQIGLKHPRALSCPIARYNELATQSLAGSTTTPQVLLVSGTRSNFLKHDDGHVKPAVRLMARLAACSTPEII</sequence>
<dbReference type="EMBL" id="JAZDQQ010000001">
    <property type="protein sequence ID" value="MEE1878647.1"/>
    <property type="molecule type" value="Genomic_DNA"/>
</dbReference>
<dbReference type="RefSeq" id="WP_330125805.1">
    <property type="nucleotide sequence ID" value="NZ_JAZDQQ010000001.1"/>
</dbReference>
<evidence type="ECO:0000313" key="1">
    <source>
        <dbReference type="EMBL" id="MEE1878647.1"/>
    </source>
</evidence>